<dbReference type="GeneID" id="114441326"/>
<keyword evidence="3" id="KW-1185">Reference proteome</keyword>
<dbReference type="AlphaFoldDB" id="A0A6P7J0C1"/>
<dbReference type="CTD" id="11064"/>
<gene>
    <name evidence="4" type="primary">cntrl</name>
</gene>
<proteinExistence type="predicted"/>
<name>A0A6P7J0C1_9TELE</name>
<organism evidence="3 4">
    <name type="scientific">Parambassis ranga</name>
    <name type="common">Indian glassy fish</name>
    <dbReference type="NCBI Taxonomy" id="210632"/>
    <lineage>
        <taxon>Eukaryota</taxon>
        <taxon>Metazoa</taxon>
        <taxon>Chordata</taxon>
        <taxon>Craniata</taxon>
        <taxon>Vertebrata</taxon>
        <taxon>Euteleostomi</taxon>
        <taxon>Actinopterygii</taxon>
        <taxon>Neopterygii</taxon>
        <taxon>Teleostei</taxon>
        <taxon>Neoteleostei</taxon>
        <taxon>Acanthomorphata</taxon>
        <taxon>Ovalentaria</taxon>
        <taxon>Ambassidae</taxon>
        <taxon>Parambassis</taxon>
    </lineage>
</organism>
<evidence type="ECO:0000313" key="4">
    <source>
        <dbReference type="RefSeq" id="XP_028270003.1"/>
    </source>
</evidence>
<feature type="compositionally biased region" description="Basic and acidic residues" evidence="2">
    <location>
        <begin position="251"/>
        <end position="265"/>
    </location>
</feature>
<evidence type="ECO:0000256" key="2">
    <source>
        <dbReference type="SAM" id="MobiDB-lite"/>
    </source>
</evidence>
<accession>A0A6P7J0C1</accession>
<keyword evidence="1" id="KW-0175">Coiled coil</keyword>
<evidence type="ECO:0000256" key="1">
    <source>
        <dbReference type="SAM" id="Coils"/>
    </source>
</evidence>
<dbReference type="OrthoDB" id="433501at2759"/>
<protein>
    <submittedName>
        <fullName evidence="4">Centriolin isoform X1</fullName>
    </submittedName>
</protein>
<feature type="coiled-coil region" evidence="1">
    <location>
        <begin position="80"/>
        <end position="160"/>
    </location>
</feature>
<dbReference type="Proteomes" id="UP000515145">
    <property type="component" value="Chromosome 9"/>
</dbReference>
<dbReference type="InParanoid" id="A0A6P7J0C1"/>
<reference evidence="4" key="1">
    <citation type="submission" date="2025-08" db="UniProtKB">
        <authorList>
            <consortium name="RefSeq"/>
        </authorList>
    </citation>
    <scope>IDENTIFICATION</scope>
</reference>
<evidence type="ECO:0000313" key="3">
    <source>
        <dbReference type="Proteomes" id="UP000515145"/>
    </source>
</evidence>
<sequence>MNRKQSELEGRLDNLLTRIATETHEIKELEQQLTTGQILINERLQKDLRDVISGLQEYLRGLRLQAHGAQQKVLHLQAENQSLQLHLEDTQRHCRDLEDTAKTHAQKLCVQQGELSLLRREALALRDRQVEQEAELQQLREELSRQVTLAQLERDTLQAAADKDKQSRESQLKATIHTLQEDKLSLQQQLLRLRDWGVVPGTPNLNRVDLDLDQDQEKEQEQAATQTLRHNLQRSQNRTRCVRQTLGAQPERSHEQLQEVLQERDRRRRQSGGHDRSVTRLHRKLQQLRRVMGEMEALTAEQLTSISEQLRALNHSMELLYTQQRTTLTRAQQEGHLHLLHLLLLQQQEPLTVTPPCSDPLGSSVVPLQQEALCCMEAGVCVNTKKQINRRKRKRRFNMD</sequence>
<feature type="region of interest" description="Disordered" evidence="2">
    <location>
        <begin position="246"/>
        <end position="279"/>
    </location>
</feature>
<dbReference type="RefSeq" id="XP_028270003.1">
    <property type="nucleotide sequence ID" value="XM_028414202.1"/>
</dbReference>